<keyword evidence="1" id="KW-0472">Membrane</keyword>
<reference evidence="2" key="1">
    <citation type="submission" date="2020-03" db="EMBL/GenBank/DDBJ databases">
        <authorList>
            <person name="He L."/>
        </authorList>
    </citation>
    <scope>NUCLEOTIDE SEQUENCE</scope>
    <source>
        <strain evidence="2">CkLH20</strain>
    </source>
</reference>
<dbReference type="EMBL" id="JAATWM020000014">
    <property type="protein sequence ID" value="KAF9877515.1"/>
    <property type="molecule type" value="Genomic_DNA"/>
</dbReference>
<feature type="transmembrane region" description="Helical" evidence="1">
    <location>
        <begin position="5"/>
        <end position="22"/>
    </location>
</feature>
<dbReference type="RefSeq" id="XP_038746976.1">
    <property type="nucleotide sequence ID" value="XM_038887934.1"/>
</dbReference>
<dbReference type="OrthoDB" id="4797305at2759"/>
<evidence type="ECO:0000313" key="3">
    <source>
        <dbReference type="Proteomes" id="UP000781932"/>
    </source>
</evidence>
<protein>
    <submittedName>
        <fullName evidence="2">Uncharacterized protein</fullName>
    </submittedName>
</protein>
<keyword evidence="3" id="KW-1185">Reference proteome</keyword>
<dbReference type="AlphaFoldDB" id="A0A9P6LLR4"/>
<name>A0A9P6LLR4_9PEZI</name>
<dbReference type="GeneID" id="62161008"/>
<reference evidence="2" key="2">
    <citation type="submission" date="2020-11" db="EMBL/GenBank/DDBJ databases">
        <title>Whole genome sequencing of Colletotrichum sp.</title>
        <authorList>
            <person name="Li H."/>
        </authorList>
    </citation>
    <scope>NUCLEOTIDE SEQUENCE</scope>
    <source>
        <strain evidence="2">CkLH20</strain>
    </source>
</reference>
<keyword evidence="1" id="KW-1133">Transmembrane helix</keyword>
<dbReference type="Proteomes" id="UP000781932">
    <property type="component" value="Unassembled WGS sequence"/>
</dbReference>
<comment type="caution">
    <text evidence="2">The sequence shown here is derived from an EMBL/GenBank/DDBJ whole genome shotgun (WGS) entry which is preliminary data.</text>
</comment>
<sequence length="93" mass="10765">MMERLLRPVIAWIHIAALVQGLRENSMMAWFAVFWYLWGMISTYNRFLCRFPYAAGNIWAAVLLDNCYPIVDLWACLTLGTEAYGTRNPDNEG</sequence>
<organism evidence="2 3">
    <name type="scientific">Colletotrichum karsti</name>
    <dbReference type="NCBI Taxonomy" id="1095194"/>
    <lineage>
        <taxon>Eukaryota</taxon>
        <taxon>Fungi</taxon>
        <taxon>Dikarya</taxon>
        <taxon>Ascomycota</taxon>
        <taxon>Pezizomycotina</taxon>
        <taxon>Sordariomycetes</taxon>
        <taxon>Hypocreomycetidae</taxon>
        <taxon>Glomerellales</taxon>
        <taxon>Glomerellaceae</taxon>
        <taxon>Colletotrichum</taxon>
        <taxon>Colletotrichum boninense species complex</taxon>
    </lineage>
</organism>
<feature type="transmembrane region" description="Helical" evidence="1">
    <location>
        <begin position="28"/>
        <end position="48"/>
    </location>
</feature>
<proteinExistence type="predicted"/>
<evidence type="ECO:0000256" key="1">
    <source>
        <dbReference type="SAM" id="Phobius"/>
    </source>
</evidence>
<gene>
    <name evidence="2" type="ORF">CkaCkLH20_05215</name>
</gene>
<accession>A0A9P6LLR4</accession>
<evidence type="ECO:0000313" key="2">
    <source>
        <dbReference type="EMBL" id="KAF9877515.1"/>
    </source>
</evidence>
<keyword evidence="1" id="KW-0812">Transmembrane</keyword>